<dbReference type="AlphaFoldDB" id="E4YSI9"/>
<dbReference type="EMBL" id="FN655217">
    <property type="protein sequence ID" value="CBY38428.1"/>
    <property type="molecule type" value="Genomic_DNA"/>
</dbReference>
<dbReference type="Proteomes" id="UP000011014">
    <property type="component" value="Unassembled WGS sequence"/>
</dbReference>
<protein>
    <submittedName>
        <fullName evidence="1">Uncharacterized protein</fullName>
    </submittedName>
</protein>
<organism evidence="1">
    <name type="scientific">Oikopleura dioica</name>
    <name type="common">Tunicate</name>
    <dbReference type="NCBI Taxonomy" id="34765"/>
    <lineage>
        <taxon>Eukaryota</taxon>
        <taxon>Metazoa</taxon>
        <taxon>Chordata</taxon>
        <taxon>Tunicata</taxon>
        <taxon>Appendicularia</taxon>
        <taxon>Copelata</taxon>
        <taxon>Oikopleuridae</taxon>
        <taxon>Oikopleura</taxon>
    </lineage>
</organism>
<gene>
    <name evidence="1" type="ORF">GSOID_T00032371001</name>
</gene>
<proteinExistence type="predicted"/>
<evidence type="ECO:0000313" key="1">
    <source>
        <dbReference type="EMBL" id="CBY38428.1"/>
    </source>
</evidence>
<accession>E4YSI9</accession>
<reference evidence="1" key="1">
    <citation type="journal article" date="2010" name="Science">
        <title>Plasticity of animal genome architecture unmasked by rapid evolution of a pelagic tunicate.</title>
        <authorList>
            <person name="Denoeud F."/>
            <person name="Henriet S."/>
            <person name="Mungpakdee S."/>
            <person name="Aury J.M."/>
            <person name="Da Silva C."/>
            <person name="Brinkmann H."/>
            <person name="Mikhaleva J."/>
            <person name="Olsen L.C."/>
            <person name="Jubin C."/>
            <person name="Canestro C."/>
            <person name="Bouquet J.M."/>
            <person name="Danks G."/>
            <person name="Poulain J."/>
            <person name="Campsteijn C."/>
            <person name="Adamski M."/>
            <person name="Cross I."/>
            <person name="Yadetie F."/>
            <person name="Muffato M."/>
            <person name="Louis A."/>
            <person name="Butcher S."/>
            <person name="Tsagkogeorga G."/>
            <person name="Konrad A."/>
            <person name="Singh S."/>
            <person name="Jensen M.F."/>
            <person name="Cong E.H."/>
            <person name="Eikeseth-Otteraa H."/>
            <person name="Noel B."/>
            <person name="Anthouard V."/>
            <person name="Porcel B.M."/>
            <person name="Kachouri-Lafond R."/>
            <person name="Nishino A."/>
            <person name="Ugolini M."/>
            <person name="Chourrout P."/>
            <person name="Nishida H."/>
            <person name="Aasland R."/>
            <person name="Huzurbazar S."/>
            <person name="Westhof E."/>
            <person name="Delsuc F."/>
            <person name="Lehrach H."/>
            <person name="Reinhardt R."/>
            <person name="Weissenbach J."/>
            <person name="Roy S.W."/>
            <person name="Artiguenave F."/>
            <person name="Postlethwait J.H."/>
            <person name="Manak J.R."/>
            <person name="Thompson E.M."/>
            <person name="Jaillon O."/>
            <person name="Du Pasquier L."/>
            <person name="Boudinot P."/>
            <person name="Liberles D.A."/>
            <person name="Volff J.N."/>
            <person name="Philippe H."/>
            <person name="Lenhard B."/>
            <person name="Roest Crollius H."/>
            <person name="Wincker P."/>
            <person name="Chourrout D."/>
        </authorList>
    </citation>
    <scope>NUCLEOTIDE SEQUENCE [LARGE SCALE GENOMIC DNA]</scope>
</reference>
<name>E4YSI9_OIKDI</name>
<sequence>MYLSLFKLNKDRCASISREKLKS</sequence>